<dbReference type="EMBL" id="CM000882">
    <property type="protein sequence ID" value="PNT68548.1"/>
    <property type="molecule type" value="Genomic_DNA"/>
</dbReference>
<dbReference type="EnsemblPlants" id="PNT68548">
    <property type="protein sequence ID" value="PNT68548"/>
    <property type="gene ID" value="BRADI_3g42355v3"/>
</dbReference>
<protein>
    <submittedName>
        <fullName evidence="1 2">Uncharacterized protein</fullName>
    </submittedName>
</protein>
<organism evidence="1">
    <name type="scientific">Brachypodium distachyon</name>
    <name type="common">Purple false brome</name>
    <name type="synonym">Trachynia distachya</name>
    <dbReference type="NCBI Taxonomy" id="15368"/>
    <lineage>
        <taxon>Eukaryota</taxon>
        <taxon>Viridiplantae</taxon>
        <taxon>Streptophyta</taxon>
        <taxon>Embryophyta</taxon>
        <taxon>Tracheophyta</taxon>
        <taxon>Spermatophyta</taxon>
        <taxon>Magnoliopsida</taxon>
        <taxon>Liliopsida</taxon>
        <taxon>Poales</taxon>
        <taxon>Poaceae</taxon>
        <taxon>BOP clade</taxon>
        <taxon>Pooideae</taxon>
        <taxon>Stipodae</taxon>
        <taxon>Brachypodieae</taxon>
        <taxon>Brachypodium</taxon>
    </lineage>
</organism>
<reference evidence="2" key="3">
    <citation type="submission" date="2018-08" db="UniProtKB">
        <authorList>
            <consortium name="EnsemblPlants"/>
        </authorList>
    </citation>
    <scope>IDENTIFICATION</scope>
    <source>
        <strain evidence="2">cv. Bd21</strain>
    </source>
</reference>
<dbReference type="Proteomes" id="UP000008810">
    <property type="component" value="Chromosome 3"/>
</dbReference>
<name>A0A2K2D2Q8_BRADI</name>
<sequence length="90" mass="9753">MASIVSKLTRLAVAAPTTPGACAAAQISLTVAVPHPFLSPAGCCPSLSNMEECDWNQSWVDDGWIYFTWYIYILSASLSCCESKFDERTG</sequence>
<accession>A0A2K2D2Q8</accession>
<dbReference type="Gramene" id="PNT68548">
    <property type="protein sequence ID" value="PNT68548"/>
    <property type="gene ID" value="BRADI_3g42355v3"/>
</dbReference>
<dbReference type="AlphaFoldDB" id="A0A2K2D2Q8"/>
<evidence type="ECO:0000313" key="3">
    <source>
        <dbReference type="Proteomes" id="UP000008810"/>
    </source>
</evidence>
<gene>
    <name evidence="1" type="ORF">BRADI_3g42355v3</name>
</gene>
<evidence type="ECO:0000313" key="2">
    <source>
        <dbReference type="EnsemblPlants" id="PNT68548"/>
    </source>
</evidence>
<evidence type="ECO:0000313" key="1">
    <source>
        <dbReference type="EMBL" id="PNT68548.1"/>
    </source>
</evidence>
<reference evidence="1" key="2">
    <citation type="submission" date="2017-06" db="EMBL/GenBank/DDBJ databases">
        <title>WGS assembly of Brachypodium distachyon.</title>
        <authorList>
            <consortium name="The International Brachypodium Initiative"/>
            <person name="Lucas S."/>
            <person name="Harmon-Smith M."/>
            <person name="Lail K."/>
            <person name="Tice H."/>
            <person name="Grimwood J."/>
            <person name="Bruce D."/>
            <person name="Barry K."/>
            <person name="Shu S."/>
            <person name="Lindquist E."/>
            <person name="Wang M."/>
            <person name="Pitluck S."/>
            <person name="Vogel J.P."/>
            <person name="Garvin D.F."/>
            <person name="Mockler T.C."/>
            <person name="Schmutz J."/>
            <person name="Rokhsar D."/>
            <person name="Bevan M.W."/>
        </authorList>
    </citation>
    <scope>NUCLEOTIDE SEQUENCE</scope>
    <source>
        <strain evidence="1">Bd21</strain>
    </source>
</reference>
<reference evidence="1 2" key="1">
    <citation type="journal article" date="2010" name="Nature">
        <title>Genome sequencing and analysis of the model grass Brachypodium distachyon.</title>
        <authorList>
            <consortium name="International Brachypodium Initiative"/>
        </authorList>
    </citation>
    <scope>NUCLEOTIDE SEQUENCE [LARGE SCALE GENOMIC DNA]</scope>
    <source>
        <strain evidence="1 2">Bd21</strain>
    </source>
</reference>
<dbReference type="InParanoid" id="A0A2K2D2Q8"/>
<proteinExistence type="predicted"/>
<keyword evidence="3" id="KW-1185">Reference proteome</keyword>